<dbReference type="AlphaFoldDB" id="A0AAU7CKU2"/>
<dbReference type="RefSeq" id="WP_406698591.1">
    <property type="nucleotide sequence ID" value="NZ_CP155447.1"/>
</dbReference>
<evidence type="ECO:0000313" key="1">
    <source>
        <dbReference type="EMBL" id="XBH05742.1"/>
    </source>
</evidence>
<name>A0AAU7CKU2_9BACT</name>
<protein>
    <submittedName>
        <fullName evidence="1">Uncharacterized protein</fullName>
    </submittedName>
</protein>
<sequence>MTSIAKNFKTGGFDVRNEEGELLANYPTYWAANAHADEIENPDGLPEEELTAEQEAEIERENLIDDLCSEYDPSDLAEMSTRELRKLFAAL</sequence>
<accession>A0AAU7CKU2</accession>
<proteinExistence type="predicted"/>
<gene>
    <name evidence="1" type="ORF">V5E97_06875</name>
</gene>
<organism evidence="1">
    <name type="scientific">Singulisphaera sp. Ch08</name>
    <dbReference type="NCBI Taxonomy" id="3120278"/>
    <lineage>
        <taxon>Bacteria</taxon>
        <taxon>Pseudomonadati</taxon>
        <taxon>Planctomycetota</taxon>
        <taxon>Planctomycetia</taxon>
        <taxon>Isosphaerales</taxon>
        <taxon>Isosphaeraceae</taxon>
        <taxon>Singulisphaera</taxon>
    </lineage>
</organism>
<reference evidence="1" key="1">
    <citation type="submission" date="2024-05" db="EMBL/GenBank/DDBJ databases">
        <title>Planctomycetes of the genus Singulisphaera possess chitinolytic capabilities.</title>
        <authorList>
            <person name="Ivanova A."/>
        </authorList>
    </citation>
    <scope>NUCLEOTIDE SEQUENCE</scope>
    <source>
        <strain evidence="1">Ch08T</strain>
    </source>
</reference>
<dbReference type="EMBL" id="CP155447">
    <property type="protein sequence ID" value="XBH05742.1"/>
    <property type="molecule type" value="Genomic_DNA"/>
</dbReference>